<dbReference type="InterPro" id="IPR001452">
    <property type="entry name" value="SH3_domain"/>
</dbReference>
<keyword evidence="1" id="KW-0728">SH3 domain</keyword>
<evidence type="ECO:0000259" key="3">
    <source>
        <dbReference type="Pfam" id="PF07653"/>
    </source>
</evidence>
<sequence>MNAWKAVGPVAARALEKEKYTDKALEALEKEEKEKEALEALEKEKTRSSRAPKLRHPTLRVFALEAEAEAVAAGDVAERSQQVGRRVFPVLHMSVSKLGELGEEAAPASVAEDAAGTPVTEEAAAARAPEEAAAVVSHAEQAVVATEGVATEEAAAAVQASGDEAACEVKIRRRPSALTEAVQKGAEAAERAESLFDRRVAEAQAAKQAAAEEQPEAASSKKQEEAAGAEAAEKTAVTFSLVLRLKAQARKAAEEAKARSTRSLFDFLAAAAEYVQAADETTPNALLAEANHVAENVAAASAAEAQAVVKAAVSTPEESTPEEHLVSRASPVPDWAEMKLELEIQPGQRVLSLKDGDVITVLNEDIDPGWYLGELNGRRRAQGNYVEKLPEEESPSVPEPSPSPSPSPSVLESLHAAAEEPLQPLAEEPAAEEPLQTVQLSLSAEVPSPQAAASSSSAAMAKALRLLAKPKSETAAPGRVPLSVLFGMSRLAAKARASLSKAASPSEPLSAVLPLKQPPPAEARIAGGVEEAAKAAAPGSEPGPSPGESPAVPAVVQADSVESFPSPPAEEVCPS</sequence>
<proteinExistence type="predicted"/>
<feature type="region of interest" description="Disordered" evidence="2">
    <location>
        <begin position="499"/>
        <end position="575"/>
    </location>
</feature>
<feature type="compositionally biased region" description="Pro residues" evidence="2">
    <location>
        <begin position="397"/>
        <end position="407"/>
    </location>
</feature>
<feature type="region of interest" description="Disordered" evidence="2">
    <location>
        <begin position="388"/>
        <end position="459"/>
    </location>
</feature>
<name>A0A813KJ56_POLGL</name>
<dbReference type="SUPFAM" id="SSF50044">
    <property type="entry name" value="SH3-domain"/>
    <property type="match status" value="1"/>
</dbReference>
<dbReference type="Gene3D" id="2.30.30.40">
    <property type="entry name" value="SH3 Domains"/>
    <property type="match status" value="1"/>
</dbReference>
<feature type="compositionally biased region" description="Low complexity" evidence="2">
    <location>
        <begin position="526"/>
        <end position="540"/>
    </location>
</feature>
<dbReference type="InterPro" id="IPR036028">
    <property type="entry name" value="SH3-like_dom_sf"/>
</dbReference>
<feature type="region of interest" description="Disordered" evidence="2">
    <location>
        <begin position="29"/>
        <end position="52"/>
    </location>
</feature>
<dbReference type="EMBL" id="CAJNNW010030886">
    <property type="protein sequence ID" value="CAE8704949.1"/>
    <property type="molecule type" value="Genomic_DNA"/>
</dbReference>
<gene>
    <name evidence="4" type="ORF">PGLA2088_LOCUS33453</name>
</gene>
<dbReference type="Proteomes" id="UP000626109">
    <property type="component" value="Unassembled WGS sequence"/>
</dbReference>
<evidence type="ECO:0000256" key="1">
    <source>
        <dbReference type="ARBA" id="ARBA00022443"/>
    </source>
</evidence>
<evidence type="ECO:0000313" key="4">
    <source>
        <dbReference type="EMBL" id="CAE8704949.1"/>
    </source>
</evidence>
<evidence type="ECO:0000256" key="2">
    <source>
        <dbReference type="SAM" id="MobiDB-lite"/>
    </source>
</evidence>
<feature type="compositionally biased region" description="Low complexity" evidence="2">
    <location>
        <begin position="408"/>
        <end position="436"/>
    </location>
</feature>
<reference evidence="4" key="1">
    <citation type="submission" date="2021-02" db="EMBL/GenBank/DDBJ databases">
        <authorList>
            <person name="Dougan E. K."/>
            <person name="Rhodes N."/>
            <person name="Thang M."/>
            <person name="Chan C."/>
        </authorList>
    </citation>
    <scope>NUCLEOTIDE SEQUENCE</scope>
</reference>
<organism evidence="4 5">
    <name type="scientific">Polarella glacialis</name>
    <name type="common">Dinoflagellate</name>
    <dbReference type="NCBI Taxonomy" id="89957"/>
    <lineage>
        <taxon>Eukaryota</taxon>
        <taxon>Sar</taxon>
        <taxon>Alveolata</taxon>
        <taxon>Dinophyceae</taxon>
        <taxon>Suessiales</taxon>
        <taxon>Suessiaceae</taxon>
        <taxon>Polarella</taxon>
    </lineage>
</organism>
<dbReference type="AlphaFoldDB" id="A0A813KJ56"/>
<comment type="caution">
    <text evidence="4">The sequence shown here is derived from an EMBL/GenBank/DDBJ whole genome shotgun (WGS) entry which is preliminary data.</text>
</comment>
<feature type="region of interest" description="Disordered" evidence="2">
    <location>
        <begin position="206"/>
        <end position="229"/>
    </location>
</feature>
<dbReference type="Pfam" id="PF07653">
    <property type="entry name" value="SH3_2"/>
    <property type="match status" value="1"/>
</dbReference>
<protein>
    <recommendedName>
        <fullName evidence="3">SH3 domain-containing protein</fullName>
    </recommendedName>
</protein>
<feature type="domain" description="SH3" evidence="3">
    <location>
        <begin position="351"/>
        <end position="379"/>
    </location>
</feature>
<feature type="compositionally biased region" description="Low complexity" evidence="2">
    <location>
        <begin position="206"/>
        <end position="218"/>
    </location>
</feature>
<accession>A0A813KJ56</accession>
<feature type="compositionally biased region" description="Low complexity" evidence="2">
    <location>
        <begin position="443"/>
        <end position="459"/>
    </location>
</feature>
<evidence type="ECO:0000313" key="5">
    <source>
        <dbReference type="Proteomes" id="UP000626109"/>
    </source>
</evidence>
<feature type="compositionally biased region" description="Basic and acidic residues" evidence="2">
    <location>
        <begin position="29"/>
        <end position="47"/>
    </location>
</feature>